<evidence type="ECO:0000256" key="3">
    <source>
        <dbReference type="ARBA" id="ARBA00011534"/>
    </source>
</evidence>
<dbReference type="PROSITE" id="PS00109">
    <property type="entry name" value="PROTEIN_KINASE_TYR"/>
    <property type="match status" value="1"/>
</dbReference>
<sequence length="327" mass="36832">MNQLPGDPFTQEIERLRADYEGKKARSSLGPAGGRRIIDLSLDLVDGVFCYTYWYERQCIRLADIPGTFSGNILRLHQNLPDSVNDGNYEIIGDEIRLLEDVPPLPELDDDSEDLDTTLASLPVVEVDSSRHFVKKGKYKSEIDNLLKCQGGSCPGVPKSSHIIQLLGKSPEGWLVFDKYKPRYVLGYIYPLSVYKNWILQIVSGMKWLHSLGIVHRDLRIDNIVFSSDTSRVLICDLESRWGNRLAPEISREPVLDAGWTEKSDIYDLGYLIKGMIYGNVPITMAVEWLVPPPLTAVVEACTCNKPEERPSLDDVYAMVDNIKVAT</sequence>
<evidence type="ECO:0000256" key="5">
    <source>
        <dbReference type="ARBA" id="ARBA00013948"/>
    </source>
</evidence>
<reference evidence="13" key="2">
    <citation type="submission" date="2023-01" db="EMBL/GenBank/DDBJ databases">
        <authorList>
            <person name="Petersen C."/>
        </authorList>
    </citation>
    <scope>NUCLEOTIDE SEQUENCE</scope>
    <source>
        <strain evidence="13">IBT 15450</strain>
    </source>
</reference>
<keyword evidence="7" id="KW-0779">Telomere</keyword>
<dbReference type="InterPro" id="IPR050167">
    <property type="entry name" value="Ser_Thr_protein_kinase"/>
</dbReference>
<evidence type="ECO:0000256" key="11">
    <source>
        <dbReference type="ARBA" id="ARBA00048679"/>
    </source>
</evidence>
<dbReference type="InterPro" id="IPR008266">
    <property type="entry name" value="Tyr_kinase_AS"/>
</dbReference>
<dbReference type="GO" id="GO:0004674">
    <property type="term" value="F:protein serine/threonine kinase activity"/>
    <property type="evidence" value="ECO:0007669"/>
    <property type="project" value="UniProtKB-EC"/>
</dbReference>
<proteinExistence type="predicted"/>
<dbReference type="GO" id="GO:0005524">
    <property type="term" value="F:ATP binding"/>
    <property type="evidence" value="ECO:0007669"/>
    <property type="project" value="InterPro"/>
</dbReference>
<dbReference type="InterPro" id="IPR011009">
    <property type="entry name" value="Kinase-like_dom_sf"/>
</dbReference>
<evidence type="ECO:0000256" key="6">
    <source>
        <dbReference type="ARBA" id="ARBA00019973"/>
    </source>
</evidence>
<evidence type="ECO:0000259" key="12">
    <source>
        <dbReference type="PROSITE" id="PS50011"/>
    </source>
</evidence>
<evidence type="ECO:0000256" key="10">
    <source>
        <dbReference type="ARBA" id="ARBA00047899"/>
    </source>
</evidence>
<organism evidence="13 14">
    <name type="scientific">Penicillium canescens</name>
    <dbReference type="NCBI Taxonomy" id="5083"/>
    <lineage>
        <taxon>Eukaryota</taxon>
        <taxon>Fungi</taxon>
        <taxon>Dikarya</taxon>
        <taxon>Ascomycota</taxon>
        <taxon>Pezizomycotina</taxon>
        <taxon>Eurotiomycetes</taxon>
        <taxon>Eurotiomycetidae</taxon>
        <taxon>Eurotiales</taxon>
        <taxon>Aspergillaceae</taxon>
        <taxon>Penicillium</taxon>
    </lineage>
</organism>
<evidence type="ECO:0000256" key="8">
    <source>
        <dbReference type="ARBA" id="ARBA00030980"/>
    </source>
</evidence>
<dbReference type="PANTHER" id="PTHR23257">
    <property type="entry name" value="SERINE-THREONINE PROTEIN KINASE"/>
    <property type="match status" value="1"/>
</dbReference>
<dbReference type="InterPro" id="IPR000719">
    <property type="entry name" value="Prot_kinase_dom"/>
</dbReference>
<reference evidence="13" key="1">
    <citation type="journal article" date="2023" name="IMA Fungus">
        <title>Comparative genomic study of the Penicillium genus elucidates a diverse pangenome and 15 lateral gene transfer events.</title>
        <authorList>
            <person name="Petersen C."/>
            <person name="Sorensen T."/>
            <person name="Nielsen M.R."/>
            <person name="Sondergaard T.E."/>
            <person name="Sorensen J.L."/>
            <person name="Fitzpatrick D.A."/>
            <person name="Frisvad J.C."/>
            <person name="Nielsen K.L."/>
        </authorList>
    </citation>
    <scope>NUCLEOTIDE SEQUENCE</scope>
    <source>
        <strain evidence="13">IBT 15450</strain>
    </source>
</reference>
<comment type="function">
    <text evidence="1">Component of the EKC/KEOPS complex that is required for the formation of a threonylcarbamoyl group on adenosine at position 37 (t(6)A37) in tRNAs that read codons beginning with adenine. The complex is probably involved in the transfer of the threonylcarbamoyl moiety of threonylcarbamoyl-AMP (TC-AMP) to the N6 group of A37. BUD32 has ATPase activity in the context of the EKC/KEOPS complex and likely plays a supporting role to the catalytic subunit KAE1. The EKC/KEOPS complex also promotes both telomere uncapping and telomere elongation. The complex is required for efficient recruitment of transcriptional coactivators.</text>
</comment>
<dbReference type="Proteomes" id="UP001219568">
    <property type="component" value="Unassembled WGS sequence"/>
</dbReference>
<dbReference type="PROSITE" id="PS50011">
    <property type="entry name" value="PROTEIN_KINASE_DOM"/>
    <property type="match status" value="1"/>
</dbReference>
<evidence type="ECO:0000313" key="13">
    <source>
        <dbReference type="EMBL" id="KAJ6027486.1"/>
    </source>
</evidence>
<dbReference type="GO" id="GO:0000781">
    <property type="term" value="C:chromosome, telomeric region"/>
    <property type="evidence" value="ECO:0007669"/>
    <property type="project" value="UniProtKB-SubCell"/>
</dbReference>
<dbReference type="SUPFAM" id="SSF56112">
    <property type="entry name" value="Protein kinase-like (PK-like)"/>
    <property type="match status" value="1"/>
</dbReference>
<keyword evidence="14" id="KW-1185">Reference proteome</keyword>
<dbReference type="EC" id="2.7.11.1" evidence="4"/>
<comment type="caution">
    <text evidence="13">The sequence shown here is derived from an EMBL/GenBank/DDBJ whole genome shotgun (WGS) entry which is preliminary data.</text>
</comment>
<comment type="subunit">
    <text evidence="3">Component of the EKC/KEOPS complex composed of at least BUD32, CGI121, GON7, KAE1 and PCC1; the whole complex dimerizes.</text>
</comment>
<dbReference type="EMBL" id="JAQJZL010000015">
    <property type="protein sequence ID" value="KAJ6027486.1"/>
    <property type="molecule type" value="Genomic_DNA"/>
</dbReference>
<comment type="catalytic activity">
    <reaction evidence="11">
        <text>L-seryl-[protein] + ATP = O-phospho-L-seryl-[protein] + ADP + H(+)</text>
        <dbReference type="Rhea" id="RHEA:17989"/>
        <dbReference type="Rhea" id="RHEA-COMP:9863"/>
        <dbReference type="Rhea" id="RHEA-COMP:11604"/>
        <dbReference type="ChEBI" id="CHEBI:15378"/>
        <dbReference type="ChEBI" id="CHEBI:29999"/>
        <dbReference type="ChEBI" id="CHEBI:30616"/>
        <dbReference type="ChEBI" id="CHEBI:83421"/>
        <dbReference type="ChEBI" id="CHEBI:456216"/>
        <dbReference type="EC" id="2.7.11.1"/>
    </reaction>
</comment>
<dbReference type="SMART" id="SM00220">
    <property type="entry name" value="S_TKc"/>
    <property type="match status" value="1"/>
</dbReference>
<dbReference type="Gene3D" id="1.10.510.10">
    <property type="entry name" value="Transferase(Phosphotransferase) domain 1"/>
    <property type="match status" value="1"/>
</dbReference>
<dbReference type="AlphaFoldDB" id="A0AAD6I207"/>
<evidence type="ECO:0000256" key="4">
    <source>
        <dbReference type="ARBA" id="ARBA00012513"/>
    </source>
</evidence>
<name>A0AAD6I207_PENCN</name>
<comment type="catalytic activity">
    <reaction evidence="10">
        <text>L-threonyl-[protein] + ATP = O-phospho-L-threonyl-[protein] + ADP + H(+)</text>
        <dbReference type="Rhea" id="RHEA:46608"/>
        <dbReference type="Rhea" id="RHEA-COMP:11060"/>
        <dbReference type="Rhea" id="RHEA-COMP:11605"/>
        <dbReference type="ChEBI" id="CHEBI:15378"/>
        <dbReference type="ChEBI" id="CHEBI:30013"/>
        <dbReference type="ChEBI" id="CHEBI:30616"/>
        <dbReference type="ChEBI" id="CHEBI:61977"/>
        <dbReference type="ChEBI" id="CHEBI:456216"/>
        <dbReference type="EC" id="2.7.11.1"/>
    </reaction>
</comment>
<evidence type="ECO:0000256" key="1">
    <source>
        <dbReference type="ARBA" id="ARBA00003747"/>
    </source>
</evidence>
<feature type="domain" description="Protein kinase" evidence="12">
    <location>
        <begin position="78"/>
        <end position="327"/>
    </location>
</feature>
<protein>
    <recommendedName>
        <fullName evidence="6">EKC/KEOPS complex subunit BUD32</fullName>
        <ecNumber evidence="4">2.7.11.1</ecNumber>
    </recommendedName>
    <alternativeName>
        <fullName evidence="8 9">Atypical Serine/threonine protein kinase BUD32</fullName>
    </alternativeName>
    <alternativeName>
        <fullName evidence="5">EKC/KEOPS complex subunit bud32</fullName>
    </alternativeName>
</protein>
<evidence type="ECO:0000256" key="2">
    <source>
        <dbReference type="ARBA" id="ARBA00004574"/>
    </source>
</evidence>
<gene>
    <name evidence="13" type="ORF">N7460_012303</name>
</gene>
<accession>A0AAD6I207</accession>
<comment type="subcellular location">
    <subcellularLocation>
        <location evidence="2">Chromosome</location>
        <location evidence="2">Telomere</location>
    </subcellularLocation>
</comment>
<keyword evidence="7" id="KW-0158">Chromosome</keyword>
<evidence type="ECO:0000313" key="14">
    <source>
        <dbReference type="Proteomes" id="UP001219568"/>
    </source>
</evidence>
<dbReference type="Pfam" id="PF00069">
    <property type="entry name" value="Pkinase"/>
    <property type="match status" value="1"/>
</dbReference>
<evidence type="ECO:0000256" key="9">
    <source>
        <dbReference type="ARBA" id="ARBA00033194"/>
    </source>
</evidence>
<evidence type="ECO:0000256" key="7">
    <source>
        <dbReference type="ARBA" id="ARBA00022895"/>
    </source>
</evidence>